<dbReference type="EMBL" id="CAJVPU010029100">
    <property type="protein sequence ID" value="CAG8709648.1"/>
    <property type="molecule type" value="Genomic_DNA"/>
</dbReference>
<organism evidence="1 2">
    <name type="scientific">Dentiscutata heterogama</name>
    <dbReference type="NCBI Taxonomy" id="1316150"/>
    <lineage>
        <taxon>Eukaryota</taxon>
        <taxon>Fungi</taxon>
        <taxon>Fungi incertae sedis</taxon>
        <taxon>Mucoromycota</taxon>
        <taxon>Glomeromycotina</taxon>
        <taxon>Glomeromycetes</taxon>
        <taxon>Diversisporales</taxon>
        <taxon>Gigasporaceae</taxon>
        <taxon>Dentiscutata</taxon>
    </lineage>
</organism>
<feature type="non-terminal residue" evidence="1">
    <location>
        <position position="1"/>
    </location>
</feature>
<proteinExistence type="predicted"/>
<accession>A0ACA9PL43</accession>
<name>A0ACA9PL43_9GLOM</name>
<sequence length="90" mass="9565">RISTAPNLTLSNNVYILDLKNNTWVTVLNLNKPTVTATPTASISGNPTGLTQETSSQLPGLFIGIGIGLGGLILVGLLVFIGFKIYRRPQ</sequence>
<feature type="non-terminal residue" evidence="1">
    <location>
        <position position="90"/>
    </location>
</feature>
<dbReference type="Proteomes" id="UP000789702">
    <property type="component" value="Unassembled WGS sequence"/>
</dbReference>
<reference evidence="1" key="1">
    <citation type="submission" date="2021-06" db="EMBL/GenBank/DDBJ databases">
        <authorList>
            <person name="Kallberg Y."/>
            <person name="Tangrot J."/>
            <person name="Rosling A."/>
        </authorList>
    </citation>
    <scope>NUCLEOTIDE SEQUENCE</scope>
    <source>
        <strain evidence="1">IL203A</strain>
    </source>
</reference>
<comment type="caution">
    <text evidence="1">The sequence shown here is derived from an EMBL/GenBank/DDBJ whole genome shotgun (WGS) entry which is preliminary data.</text>
</comment>
<evidence type="ECO:0000313" key="2">
    <source>
        <dbReference type="Proteomes" id="UP000789702"/>
    </source>
</evidence>
<evidence type="ECO:0000313" key="1">
    <source>
        <dbReference type="EMBL" id="CAG8709648.1"/>
    </source>
</evidence>
<gene>
    <name evidence="1" type="ORF">DHETER_LOCUS12190</name>
</gene>
<protein>
    <submittedName>
        <fullName evidence="1">11522_t:CDS:1</fullName>
    </submittedName>
</protein>
<keyword evidence="2" id="KW-1185">Reference proteome</keyword>